<gene>
    <name evidence="1" type="primary">thiL</name>
    <name evidence="4" type="ORF">JOD17_004242</name>
</gene>
<feature type="binding site" evidence="1">
    <location>
        <position position="52"/>
    </location>
    <ligand>
        <name>substrate</name>
    </ligand>
</feature>
<organism evidence="4 5">
    <name type="scientific">Geomicrobium sediminis</name>
    <dbReference type="NCBI Taxonomy" id="1347788"/>
    <lineage>
        <taxon>Bacteria</taxon>
        <taxon>Bacillati</taxon>
        <taxon>Bacillota</taxon>
        <taxon>Bacilli</taxon>
        <taxon>Bacillales</taxon>
        <taxon>Geomicrobium</taxon>
    </lineage>
</organism>
<comment type="caution">
    <text evidence="4">The sequence shown here is derived from an EMBL/GenBank/DDBJ whole genome shotgun (WGS) entry which is preliminary data.</text>
</comment>
<dbReference type="EC" id="2.7.4.16" evidence="1"/>
<feature type="binding site" evidence="1">
    <location>
        <position position="104"/>
    </location>
    <ligand>
        <name>ATP</name>
        <dbReference type="ChEBI" id="CHEBI:30616"/>
    </ligand>
</feature>
<dbReference type="NCBIfam" id="TIGR01379">
    <property type="entry name" value="thiL"/>
    <property type="match status" value="1"/>
</dbReference>
<dbReference type="PANTHER" id="PTHR30270:SF0">
    <property type="entry name" value="THIAMINE-MONOPHOSPHATE KINASE"/>
    <property type="match status" value="1"/>
</dbReference>
<comment type="catalytic activity">
    <reaction evidence="1">
        <text>thiamine phosphate + ATP = thiamine diphosphate + ADP</text>
        <dbReference type="Rhea" id="RHEA:15913"/>
        <dbReference type="ChEBI" id="CHEBI:30616"/>
        <dbReference type="ChEBI" id="CHEBI:37575"/>
        <dbReference type="ChEBI" id="CHEBI:58937"/>
        <dbReference type="ChEBI" id="CHEBI:456216"/>
        <dbReference type="EC" id="2.7.4.16"/>
    </reaction>
</comment>
<keyword evidence="1" id="KW-0067">ATP-binding</keyword>
<dbReference type="Proteomes" id="UP000741863">
    <property type="component" value="Unassembled WGS sequence"/>
</dbReference>
<feature type="binding site" evidence="1">
    <location>
        <position position="262"/>
    </location>
    <ligand>
        <name>substrate</name>
    </ligand>
</feature>
<name>A0ABS2PIC2_9BACL</name>
<reference evidence="4 5" key="1">
    <citation type="submission" date="2021-01" db="EMBL/GenBank/DDBJ databases">
        <title>Genomic Encyclopedia of Type Strains, Phase IV (KMG-IV): sequencing the most valuable type-strain genomes for metagenomic binning, comparative biology and taxonomic classification.</title>
        <authorList>
            <person name="Goeker M."/>
        </authorList>
    </citation>
    <scope>NUCLEOTIDE SEQUENCE [LARGE SCALE GENOMIC DNA]</scope>
    <source>
        <strain evidence="4 5">DSM 25540</strain>
    </source>
</reference>
<feature type="binding site" evidence="1">
    <location>
        <position position="213"/>
    </location>
    <ligand>
        <name>ATP</name>
        <dbReference type="ChEBI" id="CHEBI:30616"/>
    </ligand>
</feature>
<feature type="binding site" evidence="1">
    <location>
        <position position="148"/>
    </location>
    <ligand>
        <name>ATP</name>
        <dbReference type="ChEBI" id="CHEBI:30616"/>
    </ligand>
</feature>
<comment type="miscellaneous">
    <text evidence="1">Reaction mechanism of ThiL seems to utilize a direct, inline transfer of the gamma-phosphate of ATP to TMP rather than a phosphorylated enzyme intermediate.</text>
</comment>
<keyword evidence="1 4" id="KW-0418">Kinase</keyword>
<dbReference type="InterPro" id="IPR036676">
    <property type="entry name" value="PurM-like_C_sf"/>
</dbReference>
<dbReference type="InterPro" id="IPR036921">
    <property type="entry name" value="PurM-like_N_sf"/>
</dbReference>
<dbReference type="InterPro" id="IPR016188">
    <property type="entry name" value="PurM-like_N"/>
</dbReference>
<dbReference type="PIRSF" id="PIRSF005303">
    <property type="entry name" value="Thiam_monoph_kin"/>
    <property type="match status" value="1"/>
</dbReference>
<dbReference type="InterPro" id="IPR006283">
    <property type="entry name" value="ThiL-like"/>
</dbReference>
<feature type="binding site" evidence="1">
    <location>
        <position position="45"/>
    </location>
    <ligand>
        <name>Mg(2+)</name>
        <dbReference type="ChEBI" id="CHEBI:18420"/>
        <label>2</label>
    </ligand>
</feature>
<dbReference type="CDD" id="cd02194">
    <property type="entry name" value="ThiL"/>
    <property type="match status" value="1"/>
</dbReference>
<keyword evidence="1 4" id="KW-0808">Transferase</keyword>
<dbReference type="PANTHER" id="PTHR30270">
    <property type="entry name" value="THIAMINE-MONOPHOSPHATE KINASE"/>
    <property type="match status" value="1"/>
</dbReference>
<dbReference type="EMBL" id="JAFBEC010000024">
    <property type="protein sequence ID" value="MBM7635099.1"/>
    <property type="molecule type" value="Genomic_DNA"/>
</dbReference>
<feature type="binding site" evidence="1">
    <location>
        <position position="214"/>
    </location>
    <ligand>
        <name>Mg(2+)</name>
        <dbReference type="ChEBI" id="CHEBI:18420"/>
        <label>5</label>
    </ligand>
</feature>
<feature type="binding site" evidence="1">
    <location>
        <position position="28"/>
    </location>
    <ligand>
        <name>Mg(2+)</name>
        <dbReference type="ChEBI" id="CHEBI:18420"/>
        <label>3</label>
    </ligand>
</feature>
<dbReference type="Pfam" id="PF02769">
    <property type="entry name" value="AIRS_C"/>
    <property type="match status" value="1"/>
</dbReference>
<feature type="binding site" evidence="1">
    <location>
        <position position="28"/>
    </location>
    <ligand>
        <name>Mg(2+)</name>
        <dbReference type="ChEBI" id="CHEBI:18420"/>
        <label>4</label>
    </ligand>
</feature>
<dbReference type="SUPFAM" id="SSF56042">
    <property type="entry name" value="PurM C-terminal domain-like"/>
    <property type="match status" value="1"/>
</dbReference>
<proteinExistence type="inferred from homology"/>
<dbReference type="Gene3D" id="3.90.650.10">
    <property type="entry name" value="PurM-like C-terminal domain"/>
    <property type="match status" value="1"/>
</dbReference>
<feature type="binding site" evidence="1">
    <location>
        <position position="74"/>
    </location>
    <ligand>
        <name>Mg(2+)</name>
        <dbReference type="ChEBI" id="CHEBI:18420"/>
        <label>4</label>
    </ligand>
</feature>
<feature type="binding site" evidence="1">
    <location>
        <begin position="121"/>
        <end position="122"/>
    </location>
    <ligand>
        <name>ATP</name>
        <dbReference type="ChEBI" id="CHEBI:30616"/>
    </ligand>
</feature>
<feature type="binding site" evidence="1">
    <location>
        <position position="211"/>
    </location>
    <ligand>
        <name>Mg(2+)</name>
        <dbReference type="ChEBI" id="CHEBI:18420"/>
        <label>3</label>
    </ligand>
</feature>
<comment type="pathway">
    <text evidence="1">Cofactor biosynthesis; thiamine diphosphate biosynthesis; thiamine diphosphate from thiamine phosphate: step 1/1.</text>
</comment>
<keyword evidence="5" id="KW-1185">Reference proteome</keyword>
<feature type="binding site" evidence="1">
    <location>
        <position position="45"/>
    </location>
    <ligand>
        <name>Mg(2+)</name>
        <dbReference type="ChEBI" id="CHEBI:18420"/>
        <label>1</label>
    </ligand>
</feature>
<evidence type="ECO:0000256" key="1">
    <source>
        <dbReference type="HAMAP-Rule" id="MF_02128"/>
    </source>
</evidence>
<evidence type="ECO:0000259" key="3">
    <source>
        <dbReference type="Pfam" id="PF02769"/>
    </source>
</evidence>
<keyword evidence="1" id="KW-0460">Magnesium</keyword>
<keyword evidence="1" id="KW-0547">Nucleotide-binding</keyword>
<evidence type="ECO:0000259" key="2">
    <source>
        <dbReference type="Pfam" id="PF00586"/>
    </source>
</evidence>
<keyword evidence="1" id="KW-0784">Thiamine biosynthesis</keyword>
<dbReference type="GO" id="GO:0009030">
    <property type="term" value="F:thiamine-phosphate kinase activity"/>
    <property type="evidence" value="ECO:0007669"/>
    <property type="project" value="UniProtKB-EC"/>
</dbReference>
<accession>A0ABS2PIC2</accession>
<evidence type="ECO:0000313" key="5">
    <source>
        <dbReference type="Proteomes" id="UP000741863"/>
    </source>
</evidence>
<keyword evidence="1" id="KW-0479">Metal-binding</keyword>
<feature type="domain" description="PurM-like N-terminal" evidence="2">
    <location>
        <begin position="26"/>
        <end position="140"/>
    </location>
</feature>
<comment type="caution">
    <text evidence="1">Lacks conserved residue(s) required for the propagation of feature annotation.</text>
</comment>
<protein>
    <recommendedName>
        <fullName evidence="1">Thiamine-monophosphate kinase</fullName>
        <shortName evidence="1">TMP kinase</shortName>
        <shortName evidence="1">Thiamine-phosphate kinase</shortName>
        <ecNumber evidence="1">2.7.4.16</ecNumber>
    </recommendedName>
</protein>
<dbReference type="Pfam" id="PF00586">
    <property type="entry name" value="AIRS"/>
    <property type="match status" value="1"/>
</dbReference>
<dbReference type="HAMAP" id="MF_02128">
    <property type="entry name" value="TMP_kinase"/>
    <property type="match status" value="1"/>
</dbReference>
<dbReference type="InterPro" id="IPR010918">
    <property type="entry name" value="PurM-like_C_dom"/>
</dbReference>
<comment type="similarity">
    <text evidence="1">Belongs to the thiamine-monophosphate kinase family.</text>
</comment>
<sequence>MDEFGLINKIQQLENVNHSSTKVGIGDDAAVFTPTIGKDIVTCVDTLTEGVHFTRETMKPSDIGYKALAVNISDIAAMGAIPVYYLVTIAVPKEWTDDEILDIYEGMQQLARNENVQLIGGDSVTSQKGLYLSVTVIGEVDSGKARLRSHAEVGDVVFVTGDLGGSAAGLHQLLEGENVEEHWKAAHQKPAMHTALAYEIARLPWRIALNDISDGLASESWELAESSHVQIELLEEKIPLSAGLVERFGQQKAIEMALTGGEDFQLLGTVARDNWQPLQTIAKEIGERVTKIGTVIHKGEGVFMTSQDQTTLLSRDGYKHG</sequence>
<dbReference type="SUPFAM" id="SSF55326">
    <property type="entry name" value="PurM N-terminal domain-like"/>
    <property type="match status" value="1"/>
</dbReference>
<feature type="binding site" evidence="1">
    <location>
        <position position="318"/>
    </location>
    <ligand>
        <name>substrate</name>
    </ligand>
</feature>
<feature type="domain" description="PurM-like C-terminal" evidence="3">
    <location>
        <begin position="152"/>
        <end position="302"/>
    </location>
</feature>
<feature type="binding site" evidence="1">
    <location>
        <position position="74"/>
    </location>
    <ligand>
        <name>Mg(2+)</name>
        <dbReference type="ChEBI" id="CHEBI:18420"/>
        <label>2</label>
    </ligand>
</feature>
<dbReference type="RefSeq" id="WP_204699821.1">
    <property type="nucleotide sequence ID" value="NZ_JAFBEC010000024.1"/>
</dbReference>
<feature type="binding site" evidence="1">
    <location>
        <position position="74"/>
    </location>
    <ligand>
        <name>Mg(2+)</name>
        <dbReference type="ChEBI" id="CHEBI:18420"/>
        <label>3</label>
    </ligand>
</feature>
<dbReference type="Gene3D" id="3.30.1330.10">
    <property type="entry name" value="PurM-like, N-terminal domain"/>
    <property type="match status" value="1"/>
</dbReference>
<comment type="function">
    <text evidence="1">Catalyzes the ATP-dependent phosphorylation of thiamine-monophosphate (TMP) to form thiamine-pyrophosphate (TPP), the active form of vitamin B1.</text>
</comment>
<evidence type="ECO:0000313" key="4">
    <source>
        <dbReference type="EMBL" id="MBM7635099.1"/>
    </source>
</evidence>
<feature type="binding site" evidence="1">
    <location>
        <position position="122"/>
    </location>
    <ligand>
        <name>Mg(2+)</name>
        <dbReference type="ChEBI" id="CHEBI:18420"/>
        <label>1</label>
    </ligand>
</feature>